<dbReference type="Proteomes" id="UP001280581">
    <property type="component" value="Unassembled WGS sequence"/>
</dbReference>
<dbReference type="PANTHER" id="PTHR42060:SF1">
    <property type="entry name" value="NHL REPEAT-CONTAINING PROTEIN"/>
    <property type="match status" value="1"/>
</dbReference>
<evidence type="ECO:0000313" key="5">
    <source>
        <dbReference type="Proteomes" id="UP001280581"/>
    </source>
</evidence>
<feature type="signal peptide" evidence="3">
    <location>
        <begin position="1"/>
        <end position="19"/>
    </location>
</feature>
<proteinExistence type="predicted"/>
<evidence type="ECO:0000256" key="3">
    <source>
        <dbReference type="SAM" id="SignalP"/>
    </source>
</evidence>
<keyword evidence="2" id="KW-1133">Transmembrane helix</keyword>
<protein>
    <recommendedName>
        <fullName evidence="6">SMP-30/Gluconolactonase/LRE-like region domain-containing protein</fullName>
    </recommendedName>
</protein>
<feature type="transmembrane region" description="Helical" evidence="2">
    <location>
        <begin position="393"/>
        <end position="414"/>
    </location>
</feature>
<dbReference type="SUPFAM" id="SSF63829">
    <property type="entry name" value="Calcium-dependent phosphotriesterase"/>
    <property type="match status" value="1"/>
</dbReference>
<dbReference type="InterPro" id="IPR011042">
    <property type="entry name" value="6-blade_b-propeller_TolB-like"/>
</dbReference>
<name>A0AAN6RKQ2_9PLEO</name>
<keyword evidence="2" id="KW-0812">Transmembrane</keyword>
<feature type="chain" id="PRO_5042929457" description="SMP-30/Gluconolactonase/LRE-like region domain-containing protein" evidence="3">
    <location>
        <begin position="20"/>
        <end position="570"/>
    </location>
</feature>
<feature type="transmembrane region" description="Helical" evidence="2">
    <location>
        <begin position="532"/>
        <end position="554"/>
    </location>
</feature>
<dbReference type="EMBL" id="WVTA01000003">
    <property type="protein sequence ID" value="KAK3215272.1"/>
    <property type="molecule type" value="Genomic_DNA"/>
</dbReference>
<dbReference type="InterPro" id="IPR052998">
    <property type="entry name" value="Hetero-Diels-Alderase-like"/>
</dbReference>
<evidence type="ECO:0008006" key="6">
    <source>
        <dbReference type="Google" id="ProtNLM"/>
    </source>
</evidence>
<dbReference type="PANTHER" id="PTHR42060">
    <property type="entry name" value="NHL REPEAT-CONTAINING PROTEIN-RELATED"/>
    <property type="match status" value="1"/>
</dbReference>
<sequence length="570" mass="62416">MPSKSTFWTFASLFSVSLGATVRTIHEFPNPTWVENIASTRNGSILAGVIGSAPAQLHIIDPFSNTTDSTLLHEFAYSNSIFGITEYETDVFAVAAGNFSAKTSNGTGDANIWSVDLRRGTSKKSIKVKKIAYLKNAQINGLAALNIDTLLFTDSWAGNIRKVDIKTGKYQIILQDATTANNVSTPLPLGANGLKVFRSSPVPSSHSNPTIYFSNLQLGTAHKVEIDAQTGRPKGRVVTSATGLGIIDDLAVTDDGAVFLARDAANDVARIEADGDVTFVSGSEGDILGPTSAVLGRTYKDRGILYLLPSLKLPNPKMSVTFRLPPPKTDAACPASSSKMPCSPRKRFMPPSSDFNTSITSSGYQPVDRDNEDKGTCQDPRLRFPKAEAILQMFFRFCTIALNVTVLVYLHYICKHPDYAVVAKKFYAAVAYSLLLNIAEFVSLGNPKLTPLIRHFPWLFSPRWFSSSSAMQPRFPRLPSAYLALCETAAFMGSSANAVMFLKRVITDDALRGDCPKKTCVMLEERYMIYSYAVEAFIALVHIGFLWIAFLHFLEKKGFGGMEEEEPKKK</sequence>
<evidence type="ECO:0000256" key="1">
    <source>
        <dbReference type="SAM" id="MobiDB-lite"/>
    </source>
</evidence>
<keyword evidence="3" id="KW-0732">Signal</keyword>
<evidence type="ECO:0000256" key="2">
    <source>
        <dbReference type="SAM" id="Phobius"/>
    </source>
</evidence>
<reference evidence="4 5" key="1">
    <citation type="submission" date="2021-02" db="EMBL/GenBank/DDBJ databases">
        <title>Genome assembly of Pseudopithomyces chartarum.</title>
        <authorList>
            <person name="Jauregui R."/>
            <person name="Singh J."/>
            <person name="Voisey C."/>
        </authorList>
    </citation>
    <scope>NUCLEOTIDE SEQUENCE [LARGE SCALE GENOMIC DNA]</scope>
    <source>
        <strain evidence="4 5">AGR01</strain>
    </source>
</reference>
<feature type="region of interest" description="Disordered" evidence="1">
    <location>
        <begin position="357"/>
        <end position="378"/>
    </location>
</feature>
<keyword evidence="5" id="KW-1185">Reference proteome</keyword>
<gene>
    <name evidence="4" type="ORF">GRF29_19g2761109</name>
</gene>
<feature type="transmembrane region" description="Helical" evidence="2">
    <location>
        <begin position="426"/>
        <end position="444"/>
    </location>
</feature>
<dbReference type="AlphaFoldDB" id="A0AAN6RKQ2"/>
<comment type="caution">
    <text evidence="4">The sequence shown here is derived from an EMBL/GenBank/DDBJ whole genome shotgun (WGS) entry which is preliminary data.</text>
</comment>
<evidence type="ECO:0000313" key="4">
    <source>
        <dbReference type="EMBL" id="KAK3215272.1"/>
    </source>
</evidence>
<dbReference type="Gene3D" id="2.120.10.30">
    <property type="entry name" value="TolB, C-terminal domain"/>
    <property type="match status" value="1"/>
</dbReference>
<feature type="transmembrane region" description="Helical" evidence="2">
    <location>
        <begin position="481"/>
        <end position="502"/>
    </location>
</feature>
<organism evidence="4 5">
    <name type="scientific">Pseudopithomyces chartarum</name>
    <dbReference type="NCBI Taxonomy" id="1892770"/>
    <lineage>
        <taxon>Eukaryota</taxon>
        <taxon>Fungi</taxon>
        <taxon>Dikarya</taxon>
        <taxon>Ascomycota</taxon>
        <taxon>Pezizomycotina</taxon>
        <taxon>Dothideomycetes</taxon>
        <taxon>Pleosporomycetidae</taxon>
        <taxon>Pleosporales</taxon>
        <taxon>Massarineae</taxon>
        <taxon>Didymosphaeriaceae</taxon>
        <taxon>Pseudopithomyces</taxon>
    </lineage>
</organism>
<feature type="compositionally biased region" description="Basic and acidic residues" evidence="1">
    <location>
        <begin position="367"/>
        <end position="378"/>
    </location>
</feature>
<accession>A0AAN6RKQ2</accession>
<keyword evidence="2" id="KW-0472">Membrane</keyword>